<accession>A0A3B6IPR1</accession>
<dbReference type="Gramene" id="TraesRN4B0100170300.1">
    <property type="protein sequence ID" value="TraesRN4B0100170300.1"/>
    <property type="gene ID" value="TraesRN4B0100170300"/>
</dbReference>
<evidence type="ECO:0000313" key="1">
    <source>
        <dbReference type="EnsemblPlants" id="TraesCS4B02G072600.1"/>
    </source>
</evidence>
<dbReference type="Gramene" id="TraesCS4B02G072600.1">
    <property type="protein sequence ID" value="TraesCS4B02G072600.1"/>
    <property type="gene ID" value="TraesCS4B02G072600"/>
</dbReference>
<keyword evidence="2" id="KW-1185">Reference proteome</keyword>
<dbReference type="Gramene" id="TraesCS4B03G0162700.1">
    <property type="protein sequence ID" value="TraesCS4B03G0162700.1.CDS"/>
    <property type="gene ID" value="TraesCS4B03G0162700"/>
</dbReference>
<dbReference type="OrthoDB" id="1929591at2759"/>
<evidence type="ECO:0000313" key="2">
    <source>
        <dbReference type="Proteomes" id="UP000019116"/>
    </source>
</evidence>
<dbReference type="Gramene" id="TraesARI4B03G02287100.1">
    <property type="protein sequence ID" value="TraesARI4B03G02287100.1"/>
    <property type="gene ID" value="TraesARI4B03G02287100"/>
</dbReference>
<dbReference type="Gramene" id="TraesSTA4B03G02246060.1">
    <property type="protein sequence ID" value="TraesSTA4B03G02246060.1"/>
    <property type="gene ID" value="TraesSTA4B03G02246060"/>
</dbReference>
<dbReference type="Gramene" id="TraesARI4B03G02287100.5">
    <property type="protein sequence ID" value="TraesARI4B03G02287100.5"/>
    <property type="gene ID" value="TraesARI4B03G02287100"/>
</dbReference>
<dbReference type="Gramene" id="TraesLAC4B03G02204570.1">
    <property type="protein sequence ID" value="TraesLAC4B03G02204570.1"/>
    <property type="gene ID" value="TraesLAC4B03G02204570"/>
</dbReference>
<dbReference type="GeneID" id="123091082"/>
<dbReference type="Gramene" id="TraesLDM4B03G02250950.1">
    <property type="protein sequence ID" value="TraesLDM4B03G02250950.1"/>
    <property type="gene ID" value="TraesLDM4B03G02250950"/>
</dbReference>
<sequence>MAFRGAASRSFLAAVRGRTASTAPRVRAAPIPAAPPRRIPASAPSSPLAAARPLAALMGSPVLVAARLTGHCAASARACCELSQGTPFCRTCQDR</sequence>
<dbReference type="Gramene" id="TraesSYM4B03G02277460.1">
    <property type="protein sequence ID" value="TraesSYM4B03G02277460.1"/>
    <property type="gene ID" value="TraesSYM4B03G02277460"/>
</dbReference>
<gene>
    <name evidence="1" type="primary">LOC123091082</name>
</gene>
<name>A0A3B6IPR1_WHEAT</name>
<reference evidence="1" key="2">
    <citation type="submission" date="2018-10" db="UniProtKB">
        <authorList>
            <consortium name="EnsemblPlants"/>
        </authorList>
    </citation>
    <scope>IDENTIFICATION</scope>
</reference>
<dbReference type="Gramene" id="TraesJUL4B03G02271870.3">
    <property type="protein sequence ID" value="TraesJUL4B03G02271870.3"/>
    <property type="gene ID" value="TraesJUL4B03G02271870"/>
</dbReference>
<dbReference type="RefSeq" id="XP_044368415.1">
    <property type="nucleotide sequence ID" value="XM_044512480.1"/>
</dbReference>
<dbReference type="EnsemblPlants" id="TraesCS4B02G072600.1">
    <property type="protein sequence ID" value="TraesCS4B02G072600.1"/>
    <property type="gene ID" value="TraesCS4B02G072600"/>
</dbReference>
<dbReference type="Gramene" id="TraesCLE_scaffold_022595_01G000500.1">
    <property type="protein sequence ID" value="TraesCLE_scaffold_022595_01G000500.1"/>
    <property type="gene ID" value="TraesCLE_scaffold_022595_01G000500"/>
</dbReference>
<dbReference type="PaxDb" id="4565-Traes_4BS_DA552798D.1"/>
<dbReference type="Gramene" id="TraesWEE_scaffold_041882_01G000100.1">
    <property type="protein sequence ID" value="TraesWEE_scaffold_041882_01G000100.1"/>
    <property type="gene ID" value="TraesWEE_scaffold_041882_01G000100"/>
</dbReference>
<dbReference type="Gramene" id="TraesCAD_scaffold_041361_01G000100.1">
    <property type="protein sequence ID" value="TraesCAD_scaffold_041361_01G000100.1"/>
    <property type="gene ID" value="TraesCAD_scaffold_041361_01G000100"/>
</dbReference>
<dbReference type="Gramene" id="TraesJAG4B03G02250530.1">
    <property type="protein sequence ID" value="TraesJAG4B03G02250530.1"/>
    <property type="gene ID" value="TraesJAG4B03G02250530"/>
</dbReference>
<dbReference type="Gramene" id="TraesMAC4B03G02250330.1">
    <property type="protein sequence ID" value="TraesMAC4B03G02250330.1"/>
    <property type="gene ID" value="TraesMAC4B03G02250330"/>
</dbReference>
<dbReference type="Gramene" id="TraesNOR4B03G02268120.1">
    <property type="protein sequence ID" value="TraesNOR4B03G02268120.1"/>
    <property type="gene ID" value="TraesNOR4B03G02268120"/>
</dbReference>
<dbReference type="Gramene" id="TraesPARA_EIv1.0_1322890.1">
    <property type="protein sequence ID" value="TraesPARA_EIv1.0_1322890.1.CDS"/>
    <property type="gene ID" value="TraesPARA_EIv1.0_1322890"/>
</dbReference>
<dbReference type="AlphaFoldDB" id="A0A3B6IPR1"/>
<protein>
    <submittedName>
        <fullName evidence="1">Uncharacterized protein</fullName>
    </submittedName>
</protein>
<dbReference type="Gramene" id="TraesROB_scaffold_038203_01G000100.1">
    <property type="protein sequence ID" value="TraesROB_scaffold_038203_01G000100.1"/>
    <property type="gene ID" value="TraesROB_scaffold_038203_01G000100"/>
</dbReference>
<proteinExistence type="predicted"/>
<organism evidence="1">
    <name type="scientific">Triticum aestivum</name>
    <name type="common">Wheat</name>
    <dbReference type="NCBI Taxonomy" id="4565"/>
    <lineage>
        <taxon>Eukaryota</taxon>
        <taxon>Viridiplantae</taxon>
        <taxon>Streptophyta</taxon>
        <taxon>Embryophyta</taxon>
        <taxon>Tracheophyta</taxon>
        <taxon>Spermatophyta</taxon>
        <taxon>Magnoliopsida</taxon>
        <taxon>Liliopsida</taxon>
        <taxon>Poales</taxon>
        <taxon>Poaceae</taxon>
        <taxon>BOP clade</taxon>
        <taxon>Pooideae</taxon>
        <taxon>Triticodae</taxon>
        <taxon>Triticeae</taxon>
        <taxon>Triticinae</taxon>
        <taxon>Triticum</taxon>
    </lineage>
</organism>
<dbReference type="Gramene" id="TraesJUL4B03G02271870.1">
    <property type="protein sequence ID" value="TraesJUL4B03G02271870.1"/>
    <property type="gene ID" value="TraesJUL4B03G02271870"/>
</dbReference>
<reference evidence="1" key="1">
    <citation type="submission" date="2018-08" db="EMBL/GenBank/DDBJ databases">
        <authorList>
            <person name="Rossello M."/>
        </authorList>
    </citation>
    <scope>NUCLEOTIDE SEQUENCE [LARGE SCALE GENOMIC DNA]</scope>
    <source>
        <strain evidence="1">cv. Chinese Spring</strain>
    </source>
</reference>
<dbReference type="Proteomes" id="UP000019116">
    <property type="component" value="Chromosome 4B"/>
</dbReference>